<keyword evidence="3" id="KW-0808">Transferase</keyword>
<keyword evidence="2" id="KW-0597">Phosphoprotein</keyword>
<dbReference type="SMART" id="SM01294">
    <property type="entry name" value="PKS_PP_betabranch"/>
    <property type="match status" value="1"/>
</dbReference>
<dbReference type="SUPFAM" id="SSF51735">
    <property type="entry name" value="NAD(P)-binding Rossmann-fold domains"/>
    <property type="match status" value="2"/>
</dbReference>
<dbReference type="InterPro" id="IPR020807">
    <property type="entry name" value="PKS_DH"/>
</dbReference>
<evidence type="ECO:0000256" key="3">
    <source>
        <dbReference type="ARBA" id="ARBA00022679"/>
    </source>
</evidence>
<proteinExistence type="predicted"/>
<dbReference type="InterPro" id="IPR042104">
    <property type="entry name" value="PKS_dehydratase_sf"/>
</dbReference>
<dbReference type="PANTHER" id="PTHR43775:SF51">
    <property type="entry name" value="INACTIVE PHENOLPHTHIOCEROL SYNTHESIS POLYKETIDE SYNTHASE TYPE I PKS1-RELATED"/>
    <property type="match status" value="1"/>
</dbReference>
<dbReference type="Pfam" id="PF21089">
    <property type="entry name" value="PKS_DH_N"/>
    <property type="match status" value="1"/>
</dbReference>
<dbReference type="InterPro" id="IPR049551">
    <property type="entry name" value="PKS_DH_C"/>
</dbReference>
<dbReference type="InterPro" id="IPR050091">
    <property type="entry name" value="PKS_NRPS_Biosynth_Enz"/>
</dbReference>
<dbReference type="PROSITE" id="PS00012">
    <property type="entry name" value="PHOSPHOPANTETHEINE"/>
    <property type="match status" value="1"/>
</dbReference>
<feature type="domain" description="Carrier" evidence="4">
    <location>
        <begin position="604"/>
        <end position="684"/>
    </location>
</feature>
<dbReference type="InterPro" id="IPR055123">
    <property type="entry name" value="SpnB-like_Rossmann"/>
</dbReference>
<dbReference type="Gene3D" id="1.10.1200.10">
    <property type="entry name" value="ACP-like"/>
    <property type="match status" value="1"/>
</dbReference>
<comment type="caution">
    <text evidence="5">The sequence shown here is derived from an EMBL/GenBank/DDBJ whole genome shotgun (WGS) entry which is preliminary data.</text>
</comment>
<dbReference type="InterPro" id="IPR020806">
    <property type="entry name" value="PKS_PP-bd"/>
</dbReference>
<dbReference type="InterPro" id="IPR057326">
    <property type="entry name" value="KR_dom"/>
</dbReference>
<dbReference type="SMART" id="SM00826">
    <property type="entry name" value="PKS_DH"/>
    <property type="match status" value="1"/>
</dbReference>
<sequence>MVLAPGTLLLELVLRAGEEVGCPDVTELTLHTPMTLPDTGSVQVQVAVTNDSDSGKCTATIHTRPDIDPESPVWTLHATAALTAADDVTAGTVDLTAWPPPGAQPADGTETVWRRGDEIFAEVTLPAEQDAGATRYGIHPALLDLALDAAGDAARRWPASWTGVRWHSAGAAGLRVRFAPAGADTFSLHAADEAGNPVLTAASVALRPIPAEAGGTPADVLFRLHLVPVPVPGVNGGPGGVRVHRCDTVDEPLPSAVRTVTMQALAALTVTGAETLVVVTRAGDLAHAAVRGLVRSAQAEQPGRFVLVETETETVDDDALLAAAVASGEPELAIRDGALLAPRLTRVASAPAAPVEPGGTVMVVGTGAMGRFVARHLVVARGAHRLLLVNRSGLADELVAELTGLGAEVTVAACDAADRIALAALLDSVPALTGVVHCAGLVADGLVGSITADQLDAVLRPKVDAAVNLDELTRDRELSLFLLCSSATGVFGNAGQGAFGAANAFLDALAVRRREAGRPAVALAWGPWEPLAADAPALFDRAAGGADALVVAWRPDLAAVRAADQVPPLLRELVPNRSRRRANGVAPVSLARRIAGRPAAEQLKILLDVVRGQVAAVLGHTGGNGSSSPAVGADRPFKELGFDSLTAVELRNRLNASTGLQLPATLVFTYPTATAVARHLRAELNPDGDVPPVLRELDRLENVTAGQAAEQPDDETRRLVTQRLEALLRRWRGDVAELEPAALDSASAEDVFALIDRSLGRP</sequence>
<dbReference type="Gene3D" id="3.40.50.720">
    <property type="entry name" value="NAD(P)-binding Rossmann-like Domain"/>
    <property type="match status" value="1"/>
</dbReference>
<name>A0ABQ3ZE78_9ACTN</name>
<evidence type="ECO:0000313" key="5">
    <source>
        <dbReference type="EMBL" id="GIE08076.1"/>
    </source>
</evidence>
<gene>
    <name evidence="5" type="ORF">Adu01nite_94260</name>
</gene>
<evidence type="ECO:0000313" key="6">
    <source>
        <dbReference type="Proteomes" id="UP000637628"/>
    </source>
</evidence>
<dbReference type="InterPro" id="IPR013968">
    <property type="entry name" value="PKS_KR"/>
</dbReference>
<dbReference type="InterPro" id="IPR036291">
    <property type="entry name" value="NAD(P)-bd_dom_sf"/>
</dbReference>
<dbReference type="Pfam" id="PF22953">
    <property type="entry name" value="SpnB_Rossmann"/>
    <property type="match status" value="1"/>
</dbReference>
<dbReference type="PANTHER" id="PTHR43775">
    <property type="entry name" value="FATTY ACID SYNTHASE"/>
    <property type="match status" value="1"/>
</dbReference>
<dbReference type="SMART" id="SM00823">
    <property type="entry name" value="PKS_PP"/>
    <property type="match status" value="1"/>
</dbReference>
<dbReference type="InterPro" id="IPR049552">
    <property type="entry name" value="PKS_DH_N"/>
</dbReference>
<dbReference type="EMBL" id="BOML01000101">
    <property type="protein sequence ID" value="GIE08076.1"/>
    <property type="molecule type" value="Genomic_DNA"/>
</dbReference>
<dbReference type="PROSITE" id="PS50075">
    <property type="entry name" value="CARRIER"/>
    <property type="match status" value="1"/>
</dbReference>
<reference evidence="5 6" key="1">
    <citation type="submission" date="2021-01" db="EMBL/GenBank/DDBJ databases">
        <title>Whole genome shotgun sequence of Actinoplanes durhamensis NBRC 14914.</title>
        <authorList>
            <person name="Komaki H."/>
            <person name="Tamura T."/>
        </authorList>
    </citation>
    <scope>NUCLEOTIDE SEQUENCE [LARGE SCALE GENOMIC DNA]</scope>
    <source>
        <strain evidence="5 6">NBRC 14914</strain>
    </source>
</reference>
<dbReference type="CDD" id="cd08956">
    <property type="entry name" value="KR_3_FAS_SDR_x"/>
    <property type="match status" value="1"/>
</dbReference>
<dbReference type="InterPro" id="IPR009081">
    <property type="entry name" value="PP-bd_ACP"/>
</dbReference>
<keyword evidence="6" id="KW-1185">Reference proteome</keyword>
<dbReference type="InterPro" id="IPR036736">
    <property type="entry name" value="ACP-like_sf"/>
</dbReference>
<dbReference type="Pfam" id="PF00550">
    <property type="entry name" value="PP-binding"/>
    <property type="match status" value="1"/>
</dbReference>
<dbReference type="SUPFAM" id="SSF47336">
    <property type="entry name" value="ACP-like"/>
    <property type="match status" value="1"/>
</dbReference>
<dbReference type="Pfam" id="PF08659">
    <property type="entry name" value="KR"/>
    <property type="match status" value="1"/>
</dbReference>
<dbReference type="SMART" id="SM00822">
    <property type="entry name" value="PKS_KR"/>
    <property type="match status" value="1"/>
</dbReference>
<evidence type="ECO:0000259" key="4">
    <source>
        <dbReference type="PROSITE" id="PS50075"/>
    </source>
</evidence>
<dbReference type="Gene3D" id="3.10.129.110">
    <property type="entry name" value="Polyketide synthase dehydratase"/>
    <property type="match status" value="1"/>
</dbReference>
<evidence type="ECO:0000256" key="1">
    <source>
        <dbReference type="ARBA" id="ARBA00022450"/>
    </source>
</evidence>
<accession>A0ABQ3ZE78</accession>
<keyword evidence="1" id="KW-0596">Phosphopantetheine</keyword>
<protein>
    <recommendedName>
        <fullName evidence="4">Carrier domain-containing protein</fullName>
    </recommendedName>
</protein>
<dbReference type="Proteomes" id="UP000637628">
    <property type="component" value="Unassembled WGS sequence"/>
</dbReference>
<organism evidence="5 6">
    <name type="scientific">Paractinoplanes durhamensis</name>
    <dbReference type="NCBI Taxonomy" id="113563"/>
    <lineage>
        <taxon>Bacteria</taxon>
        <taxon>Bacillati</taxon>
        <taxon>Actinomycetota</taxon>
        <taxon>Actinomycetes</taxon>
        <taxon>Micromonosporales</taxon>
        <taxon>Micromonosporaceae</taxon>
        <taxon>Paractinoplanes</taxon>
    </lineage>
</organism>
<evidence type="ECO:0000256" key="2">
    <source>
        <dbReference type="ARBA" id="ARBA00022553"/>
    </source>
</evidence>
<dbReference type="InterPro" id="IPR006162">
    <property type="entry name" value="Ppantetheine_attach_site"/>
</dbReference>
<dbReference type="Pfam" id="PF14765">
    <property type="entry name" value="PS-DH"/>
    <property type="match status" value="1"/>
</dbReference>